<keyword evidence="2 9" id="KW-0813">Transport</keyword>
<evidence type="ECO:0000256" key="7">
    <source>
        <dbReference type="ARBA" id="ARBA00023010"/>
    </source>
</evidence>
<dbReference type="Gene3D" id="1.20.5.1030">
    <property type="entry name" value="Preprotein translocase secy subunit"/>
    <property type="match status" value="1"/>
</dbReference>
<comment type="function">
    <text evidence="9">Essential subunit of the Sec protein translocation channel SecYEG. Clamps together the 2 halves of SecY. May contact the channel plug during translocation.</text>
</comment>
<feature type="transmembrane region" description="Helical" evidence="9">
    <location>
        <begin position="29"/>
        <end position="54"/>
    </location>
</feature>
<evidence type="ECO:0000313" key="11">
    <source>
        <dbReference type="Proteomes" id="UP000198885"/>
    </source>
</evidence>
<evidence type="ECO:0000256" key="9">
    <source>
        <dbReference type="HAMAP-Rule" id="MF_00422"/>
    </source>
</evidence>
<dbReference type="GO" id="GO:0009306">
    <property type="term" value="P:protein secretion"/>
    <property type="evidence" value="ECO:0007669"/>
    <property type="project" value="UniProtKB-UniRule"/>
</dbReference>
<comment type="subcellular location">
    <subcellularLocation>
        <location evidence="9">Cell membrane</location>
        <topology evidence="9">Single-pass membrane protein</topology>
    </subcellularLocation>
    <subcellularLocation>
        <location evidence="1">Membrane</location>
    </subcellularLocation>
</comment>
<evidence type="ECO:0000256" key="2">
    <source>
        <dbReference type="ARBA" id="ARBA00022448"/>
    </source>
</evidence>
<keyword evidence="8 9" id="KW-0472">Membrane</keyword>
<evidence type="ECO:0000256" key="3">
    <source>
        <dbReference type="ARBA" id="ARBA00022475"/>
    </source>
</evidence>
<keyword evidence="5 9" id="KW-0653">Protein transport</keyword>
<gene>
    <name evidence="9" type="primary">secE</name>
    <name evidence="10" type="ORF">SAMN04490244_1229</name>
</gene>
<reference evidence="10 11" key="1">
    <citation type="submission" date="2016-10" db="EMBL/GenBank/DDBJ databases">
        <authorList>
            <person name="de Groot N.N."/>
        </authorList>
    </citation>
    <scope>NUCLEOTIDE SEQUENCE [LARGE SCALE GENOMIC DNA]</scope>
    <source>
        <strain evidence="10 11">DSM 23042</strain>
    </source>
</reference>
<dbReference type="HAMAP" id="MF_00422">
    <property type="entry name" value="SecE"/>
    <property type="match status" value="1"/>
</dbReference>
<dbReference type="STRING" id="641238.SAMN04490244_1229"/>
<dbReference type="PROSITE" id="PS01067">
    <property type="entry name" value="SECE_SEC61G"/>
    <property type="match status" value="1"/>
</dbReference>
<keyword evidence="4 9" id="KW-0812">Transmembrane</keyword>
<sequence length="66" mass="7433">MATKTNPLQFIQQVRAEVAKVVWPTRREVVLTTVMVLIMATLTAIFFFLVDLLIRTGLQTLLSVVS</sequence>
<keyword evidence="3 9" id="KW-1003">Cell membrane</keyword>
<evidence type="ECO:0000313" key="10">
    <source>
        <dbReference type="EMBL" id="SES42817.1"/>
    </source>
</evidence>
<evidence type="ECO:0000256" key="6">
    <source>
        <dbReference type="ARBA" id="ARBA00022989"/>
    </source>
</evidence>
<dbReference type="GO" id="GO:0006605">
    <property type="term" value="P:protein targeting"/>
    <property type="evidence" value="ECO:0007669"/>
    <property type="project" value="UniProtKB-UniRule"/>
</dbReference>
<dbReference type="InterPro" id="IPR005807">
    <property type="entry name" value="SecE_bac"/>
</dbReference>
<name>A0A1H9XAC2_9RHOB</name>
<keyword evidence="11" id="KW-1185">Reference proteome</keyword>
<dbReference type="Proteomes" id="UP000198885">
    <property type="component" value="Unassembled WGS sequence"/>
</dbReference>
<dbReference type="GO" id="GO:0005886">
    <property type="term" value="C:plasma membrane"/>
    <property type="evidence" value="ECO:0007669"/>
    <property type="project" value="UniProtKB-SubCell"/>
</dbReference>
<dbReference type="InterPro" id="IPR001901">
    <property type="entry name" value="Translocase_SecE/Sec61-g"/>
</dbReference>
<evidence type="ECO:0000256" key="4">
    <source>
        <dbReference type="ARBA" id="ARBA00022692"/>
    </source>
</evidence>
<dbReference type="EMBL" id="FOGU01000022">
    <property type="protein sequence ID" value="SES42817.1"/>
    <property type="molecule type" value="Genomic_DNA"/>
</dbReference>
<accession>A0A1H9XAC2</accession>
<dbReference type="AlphaFoldDB" id="A0A1H9XAC2"/>
<proteinExistence type="inferred from homology"/>
<dbReference type="PANTHER" id="PTHR33910:SF1">
    <property type="entry name" value="PROTEIN TRANSLOCASE SUBUNIT SECE"/>
    <property type="match status" value="1"/>
</dbReference>
<comment type="similarity">
    <text evidence="9">Belongs to the SecE/SEC61-gamma family.</text>
</comment>
<dbReference type="OrthoDB" id="9812738at2"/>
<keyword evidence="7 9" id="KW-0811">Translocation</keyword>
<dbReference type="RefSeq" id="WP_092696417.1">
    <property type="nucleotide sequence ID" value="NZ_CBDDGO010000004.1"/>
</dbReference>
<keyword evidence="6 9" id="KW-1133">Transmembrane helix</keyword>
<dbReference type="InterPro" id="IPR038379">
    <property type="entry name" value="SecE_sf"/>
</dbReference>
<organism evidence="10 11">
    <name type="scientific">Tranquillimonas rosea</name>
    <dbReference type="NCBI Taxonomy" id="641238"/>
    <lineage>
        <taxon>Bacteria</taxon>
        <taxon>Pseudomonadati</taxon>
        <taxon>Pseudomonadota</taxon>
        <taxon>Alphaproteobacteria</taxon>
        <taxon>Rhodobacterales</taxon>
        <taxon>Roseobacteraceae</taxon>
        <taxon>Tranquillimonas</taxon>
    </lineage>
</organism>
<dbReference type="PANTHER" id="PTHR33910">
    <property type="entry name" value="PROTEIN TRANSLOCASE SUBUNIT SECE"/>
    <property type="match status" value="1"/>
</dbReference>
<dbReference type="GO" id="GO:0043952">
    <property type="term" value="P:protein transport by the Sec complex"/>
    <property type="evidence" value="ECO:0007669"/>
    <property type="project" value="UniProtKB-UniRule"/>
</dbReference>
<evidence type="ECO:0000256" key="8">
    <source>
        <dbReference type="ARBA" id="ARBA00023136"/>
    </source>
</evidence>
<evidence type="ECO:0000256" key="5">
    <source>
        <dbReference type="ARBA" id="ARBA00022927"/>
    </source>
</evidence>
<dbReference type="GO" id="GO:0008320">
    <property type="term" value="F:protein transmembrane transporter activity"/>
    <property type="evidence" value="ECO:0007669"/>
    <property type="project" value="UniProtKB-UniRule"/>
</dbReference>
<dbReference type="GO" id="GO:0065002">
    <property type="term" value="P:intracellular protein transmembrane transport"/>
    <property type="evidence" value="ECO:0007669"/>
    <property type="project" value="UniProtKB-UniRule"/>
</dbReference>
<evidence type="ECO:0000256" key="1">
    <source>
        <dbReference type="ARBA" id="ARBA00004370"/>
    </source>
</evidence>
<protein>
    <recommendedName>
        <fullName evidence="9">Protein translocase subunit SecE</fullName>
    </recommendedName>
</protein>
<comment type="subunit">
    <text evidence="9">Component of the Sec protein translocase complex. Heterotrimer consisting of SecY, SecE and SecG subunits. The heterotrimers can form oligomers, although 1 heterotrimer is thought to be able to translocate proteins. Interacts with the ribosome. Interacts with SecDF, and other proteins may be involved. Interacts with SecA.</text>
</comment>
<dbReference type="NCBIfam" id="TIGR00964">
    <property type="entry name" value="secE_bact"/>
    <property type="match status" value="1"/>
</dbReference>
<dbReference type="Pfam" id="PF00584">
    <property type="entry name" value="SecE"/>
    <property type="match status" value="1"/>
</dbReference>